<feature type="domain" description="Transposase DDE" evidence="1">
    <location>
        <begin position="3"/>
        <end position="59"/>
    </location>
</feature>
<dbReference type="AlphaFoldDB" id="A0A399TA66"/>
<name>A0A399TA66_9BACT</name>
<reference evidence="2 3" key="1">
    <citation type="submission" date="2018-08" db="EMBL/GenBank/DDBJ databases">
        <title>Pallidiluteibacterium maritimus gen. nov., sp. nov., isolated from coastal sediment.</title>
        <authorList>
            <person name="Zhou L.Y."/>
        </authorList>
    </citation>
    <scope>NUCLEOTIDE SEQUENCE [LARGE SCALE GENOMIC DNA]</scope>
    <source>
        <strain evidence="2 3">XSD2</strain>
    </source>
</reference>
<proteinExistence type="predicted"/>
<comment type="caution">
    <text evidence="2">The sequence shown here is derived from an EMBL/GenBank/DDBJ whole genome shotgun (WGS) entry which is preliminary data.</text>
</comment>
<dbReference type="EMBL" id="QWGR01000001">
    <property type="protein sequence ID" value="RIJ50863.1"/>
    <property type="molecule type" value="Genomic_DNA"/>
</dbReference>
<keyword evidence="3" id="KW-1185">Reference proteome</keyword>
<dbReference type="Pfam" id="PF13612">
    <property type="entry name" value="DDE_Tnp_1_3"/>
    <property type="match status" value="1"/>
</dbReference>
<evidence type="ECO:0000313" key="2">
    <source>
        <dbReference type="EMBL" id="RIJ50863.1"/>
    </source>
</evidence>
<dbReference type="InterPro" id="IPR025668">
    <property type="entry name" value="Tnp_DDE_dom"/>
</dbReference>
<evidence type="ECO:0000259" key="1">
    <source>
        <dbReference type="Pfam" id="PF13612"/>
    </source>
</evidence>
<dbReference type="Proteomes" id="UP000265926">
    <property type="component" value="Unassembled WGS sequence"/>
</dbReference>
<evidence type="ECO:0000313" key="3">
    <source>
        <dbReference type="Proteomes" id="UP000265926"/>
    </source>
</evidence>
<organism evidence="2 3">
    <name type="scientific">Maribellus luteus</name>
    <dbReference type="NCBI Taxonomy" id="2305463"/>
    <lineage>
        <taxon>Bacteria</taxon>
        <taxon>Pseudomonadati</taxon>
        <taxon>Bacteroidota</taxon>
        <taxon>Bacteroidia</taxon>
        <taxon>Marinilabiliales</taxon>
        <taxon>Prolixibacteraceae</taxon>
        <taxon>Maribellus</taxon>
    </lineage>
</organism>
<protein>
    <recommendedName>
        <fullName evidence="1">Transposase DDE domain-containing protein</fullName>
    </recommendedName>
</protein>
<gene>
    <name evidence="2" type="ORF">D1614_02780</name>
</gene>
<accession>A0A399TA66</accession>
<sequence>MNYVIGSKLHFVINDKVEILNFVITSEDTYDREPLKDKKFIKKLKEKLYTTKAMSHRNLQRFCLLMTCT</sequence>